<organism evidence="1 2">
    <name type="scientific">Paraglomus brasilianum</name>
    <dbReference type="NCBI Taxonomy" id="144538"/>
    <lineage>
        <taxon>Eukaryota</taxon>
        <taxon>Fungi</taxon>
        <taxon>Fungi incertae sedis</taxon>
        <taxon>Mucoromycota</taxon>
        <taxon>Glomeromycotina</taxon>
        <taxon>Glomeromycetes</taxon>
        <taxon>Paraglomerales</taxon>
        <taxon>Paraglomeraceae</taxon>
        <taxon>Paraglomus</taxon>
    </lineage>
</organism>
<sequence>MANDEIYHNVDEFVSTDALHVHSDYDESIDEVNHSTKPSIWTSKKSLPSDAASIVSTR</sequence>
<dbReference type="Proteomes" id="UP000789739">
    <property type="component" value="Unassembled WGS sequence"/>
</dbReference>
<gene>
    <name evidence="1" type="ORF">PBRASI_LOCUS8245</name>
</gene>
<protein>
    <submittedName>
        <fullName evidence="1">9386_t:CDS:1</fullName>
    </submittedName>
</protein>
<comment type="caution">
    <text evidence="1">The sequence shown here is derived from an EMBL/GenBank/DDBJ whole genome shotgun (WGS) entry which is preliminary data.</text>
</comment>
<evidence type="ECO:0000313" key="1">
    <source>
        <dbReference type="EMBL" id="CAG8612399.1"/>
    </source>
</evidence>
<dbReference type="AlphaFoldDB" id="A0A9N9CQX2"/>
<keyword evidence="2" id="KW-1185">Reference proteome</keyword>
<evidence type="ECO:0000313" key="2">
    <source>
        <dbReference type="Proteomes" id="UP000789739"/>
    </source>
</evidence>
<name>A0A9N9CQX2_9GLOM</name>
<proteinExistence type="predicted"/>
<dbReference type="EMBL" id="CAJVPI010001429">
    <property type="protein sequence ID" value="CAG8612399.1"/>
    <property type="molecule type" value="Genomic_DNA"/>
</dbReference>
<accession>A0A9N9CQX2</accession>
<reference evidence="1" key="1">
    <citation type="submission" date="2021-06" db="EMBL/GenBank/DDBJ databases">
        <authorList>
            <person name="Kallberg Y."/>
            <person name="Tangrot J."/>
            <person name="Rosling A."/>
        </authorList>
    </citation>
    <scope>NUCLEOTIDE SEQUENCE</scope>
    <source>
        <strain evidence="1">BR232B</strain>
    </source>
</reference>